<evidence type="ECO:0000313" key="1">
    <source>
        <dbReference type="EMBL" id="GAB54312.1"/>
    </source>
</evidence>
<sequence>MKESVYHQLIDDLFIGIEEALDTLVALDTLDRLRNFKELSA</sequence>
<organism evidence="1 2">
    <name type="scientific">Glaciecola punicea ACAM 611</name>
    <dbReference type="NCBI Taxonomy" id="1121923"/>
    <lineage>
        <taxon>Bacteria</taxon>
        <taxon>Pseudomonadati</taxon>
        <taxon>Pseudomonadota</taxon>
        <taxon>Gammaproteobacteria</taxon>
        <taxon>Alteromonadales</taxon>
        <taxon>Alteromonadaceae</taxon>
        <taxon>Glaciecola</taxon>
    </lineage>
</organism>
<accession>H5T7N5</accession>
<proteinExistence type="predicted"/>
<gene>
    <name evidence="1" type="ORF">GPUN_0158</name>
</gene>
<evidence type="ECO:0000313" key="2">
    <source>
        <dbReference type="Proteomes" id="UP000053586"/>
    </source>
</evidence>
<dbReference type="AlphaFoldDB" id="H5T7N5"/>
<dbReference type="Proteomes" id="UP000053586">
    <property type="component" value="Unassembled WGS sequence"/>
</dbReference>
<protein>
    <submittedName>
        <fullName evidence="1">Uncharacterized protein</fullName>
    </submittedName>
</protein>
<comment type="caution">
    <text evidence="1">The sequence shown here is derived from an EMBL/GenBank/DDBJ whole genome shotgun (WGS) entry which is preliminary data.</text>
</comment>
<keyword evidence="2" id="KW-1185">Reference proteome</keyword>
<dbReference type="EMBL" id="BAET01000002">
    <property type="protein sequence ID" value="GAB54312.1"/>
    <property type="molecule type" value="Genomic_DNA"/>
</dbReference>
<name>H5T7N5_9ALTE</name>
<reference evidence="1 2" key="1">
    <citation type="journal article" date="2012" name="J. Bacteriol.">
        <title>Genome sequence of proteorhodopsin-containing sea ice bacterium Glaciecola punicea ACAM 611T.</title>
        <authorList>
            <person name="Qin Q.-L."/>
            <person name="Xie B.-B."/>
            <person name="Shu Y.-L."/>
            <person name="Rong J.-C."/>
            <person name="Zhao D.-L."/>
            <person name="Zhang X.-Y."/>
            <person name="Chen X.-L."/>
            <person name="Zhou B.-C."/>
            <person name="Zhanga Y.-Z."/>
        </authorList>
    </citation>
    <scope>NUCLEOTIDE SEQUENCE [LARGE SCALE GENOMIC DNA]</scope>
    <source>
        <strain evidence="1 2">ACAM 611</strain>
    </source>
</reference>
<dbReference type="RefSeq" id="WP_006002406.1">
    <property type="nucleotide sequence ID" value="NZ_BAET01000002.1"/>
</dbReference>
<reference evidence="1 2" key="2">
    <citation type="journal article" date="2017" name="Antonie Van Leeuwenhoek">
        <title>Rhizobium rhizosphaerae sp. nov., a novel species isolated from rice rhizosphere.</title>
        <authorList>
            <person name="Zhao J.J."/>
            <person name="Zhang J."/>
            <person name="Zhang R.J."/>
            <person name="Zhang C.W."/>
            <person name="Yin H.Q."/>
            <person name="Zhang X.X."/>
        </authorList>
    </citation>
    <scope>NUCLEOTIDE SEQUENCE [LARGE SCALE GENOMIC DNA]</scope>
    <source>
        <strain evidence="1 2">ACAM 611</strain>
    </source>
</reference>